<sequence>MNQAASNPGYRTTEVEVRGGTLHTALWGPEDPAAPTILAVHGVTASHKAWPELAAALPDIRIIAPDLRGRGRSNALPAPYGMPSHAEDLAAVLAALSTGPVVVVGHSMGAFAAVVLANLFPERVRSLVLVDGGLPLQVPAGFSDEQIVAAVLGPAAERLNATFPSREVYRSFWKQHPAFSADWSPLVEEYVDYDLTGEEPVLRPATRYQAMADDTAELHRGASLLKALEELAVETLVLRAPRGLLNEPGGLYAPGYLNTWAEKLPALTVREIPDVNHYTIVMGGTGAAAVADSVREALAVT</sequence>
<dbReference type="RefSeq" id="WP_310050719.1">
    <property type="nucleotide sequence ID" value="NZ_JAVDVQ010000002.1"/>
</dbReference>
<dbReference type="Proteomes" id="UP001252243">
    <property type="component" value="Unassembled WGS sequence"/>
</dbReference>
<protein>
    <submittedName>
        <fullName evidence="2">Pimeloyl-ACP methyl ester carboxylesterase</fullName>
    </submittedName>
</protein>
<evidence type="ECO:0000313" key="2">
    <source>
        <dbReference type="EMBL" id="MDR7081503.1"/>
    </source>
</evidence>
<feature type="domain" description="AB hydrolase-1" evidence="1">
    <location>
        <begin position="35"/>
        <end position="172"/>
    </location>
</feature>
<keyword evidence="3" id="KW-1185">Reference proteome</keyword>
<dbReference type="SUPFAM" id="SSF53474">
    <property type="entry name" value="alpha/beta-Hydrolases"/>
    <property type="match status" value="1"/>
</dbReference>
<organism evidence="2 3">
    <name type="scientific">Arthrobacter ginsengisoli</name>
    <dbReference type="NCBI Taxonomy" id="1356565"/>
    <lineage>
        <taxon>Bacteria</taxon>
        <taxon>Bacillati</taxon>
        <taxon>Actinomycetota</taxon>
        <taxon>Actinomycetes</taxon>
        <taxon>Micrococcales</taxon>
        <taxon>Micrococcaceae</taxon>
        <taxon>Arthrobacter</taxon>
    </lineage>
</organism>
<proteinExistence type="predicted"/>
<dbReference type="Pfam" id="PF00561">
    <property type="entry name" value="Abhydrolase_1"/>
    <property type="match status" value="1"/>
</dbReference>
<dbReference type="InterPro" id="IPR029058">
    <property type="entry name" value="AB_hydrolase_fold"/>
</dbReference>
<dbReference type="Gene3D" id="3.40.50.1820">
    <property type="entry name" value="alpha/beta hydrolase"/>
    <property type="match status" value="1"/>
</dbReference>
<dbReference type="PANTHER" id="PTHR43798">
    <property type="entry name" value="MONOACYLGLYCEROL LIPASE"/>
    <property type="match status" value="1"/>
</dbReference>
<dbReference type="InterPro" id="IPR000073">
    <property type="entry name" value="AB_hydrolase_1"/>
</dbReference>
<gene>
    <name evidence="2" type="ORF">J2X01_000780</name>
</gene>
<dbReference type="InterPro" id="IPR050266">
    <property type="entry name" value="AB_hydrolase_sf"/>
</dbReference>
<comment type="caution">
    <text evidence="2">The sequence shown here is derived from an EMBL/GenBank/DDBJ whole genome shotgun (WGS) entry which is preliminary data.</text>
</comment>
<accession>A0ABU1U8J2</accession>
<name>A0ABU1U8J2_9MICC</name>
<dbReference type="PANTHER" id="PTHR43798:SF33">
    <property type="entry name" value="HYDROLASE, PUTATIVE (AFU_ORTHOLOGUE AFUA_2G14860)-RELATED"/>
    <property type="match status" value="1"/>
</dbReference>
<dbReference type="EMBL" id="JAVDVQ010000002">
    <property type="protein sequence ID" value="MDR7081503.1"/>
    <property type="molecule type" value="Genomic_DNA"/>
</dbReference>
<evidence type="ECO:0000313" key="3">
    <source>
        <dbReference type="Proteomes" id="UP001252243"/>
    </source>
</evidence>
<evidence type="ECO:0000259" key="1">
    <source>
        <dbReference type="Pfam" id="PF00561"/>
    </source>
</evidence>
<reference evidence="2 3" key="1">
    <citation type="submission" date="2023-07" db="EMBL/GenBank/DDBJ databases">
        <title>Sorghum-associated microbial communities from plants grown in Nebraska, USA.</title>
        <authorList>
            <person name="Schachtman D."/>
        </authorList>
    </citation>
    <scope>NUCLEOTIDE SEQUENCE [LARGE SCALE GENOMIC DNA]</scope>
    <source>
        <strain evidence="2 3">BE167</strain>
    </source>
</reference>
<dbReference type="PRINTS" id="PR00111">
    <property type="entry name" value="ABHYDROLASE"/>
</dbReference>